<dbReference type="KEGG" id="mhor:MSHOH_1774"/>
<dbReference type="GeneID" id="24830995"/>
<dbReference type="PROSITE" id="PS51257">
    <property type="entry name" value="PROKAR_LIPOPROTEIN"/>
    <property type="match status" value="1"/>
</dbReference>
<dbReference type="OrthoDB" id="105895at2157"/>
<dbReference type="InterPro" id="IPR036378">
    <property type="entry name" value="FAS1_dom_sf"/>
</dbReference>
<dbReference type="PANTHER" id="PTHR10900">
    <property type="entry name" value="PERIOSTIN-RELATED"/>
    <property type="match status" value="1"/>
</dbReference>
<dbReference type="FunFam" id="2.30.180.10:FF:000014">
    <property type="entry name" value="Stabilin 1"/>
    <property type="match status" value="1"/>
</dbReference>
<dbReference type="SUPFAM" id="SSF82153">
    <property type="entry name" value="FAS1 domain"/>
    <property type="match status" value="1"/>
</dbReference>
<organism evidence="2 3">
    <name type="scientific">Methanosarcina horonobensis HB-1 = JCM 15518</name>
    <dbReference type="NCBI Taxonomy" id="1434110"/>
    <lineage>
        <taxon>Archaea</taxon>
        <taxon>Methanobacteriati</taxon>
        <taxon>Methanobacteriota</taxon>
        <taxon>Stenosarchaea group</taxon>
        <taxon>Methanomicrobia</taxon>
        <taxon>Methanosarcinales</taxon>
        <taxon>Methanosarcinaceae</taxon>
        <taxon>Methanosarcina</taxon>
    </lineage>
</organism>
<gene>
    <name evidence="2" type="ORF">MSHOH_1774</name>
</gene>
<reference evidence="2 3" key="1">
    <citation type="submission" date="2014-07" db="EMBL/GenBank/DDBJ databases">
        <title>Methanogenic archaea and the global carbon cycle.</title>
        <authorList>
            <person name="Henriksen J.R."/>
            <person name="Luke J."/>
            <person name="Reinhart S."/>
            <person name="Benedict M.N."/>
            <person name="Youngblut N.D."/>
            <person name="Metcalf M.E."/>
            <person name="Whitaker R.J."/>
            <person name="Metcalf W.W."/>
        </authorList>
    </citation>
    <scope>NUCLEOTIDE SEQUENCE [LARGE SCALE GENOMIC DNA]</scope>
    <source>
        <strain evidence="2 3">HB-1</strain>
    </source>
</reference>
<dbReference type="SMART" id="SM00554">
    <property type="entry name" value="FAS1"/>
    <property type="match status" value="1"/>
</dbReference>
<dbReference type="EMBL" id="CP009516">
    <property type="protein sequence ID" value="AKB78257.1"/>
    <property type="molecule type" value="Genomic_DNA"/>
</dbReference>
<dbReference type="Pfam" id="PF02469">
    <property type="entry name" value="Fasciclin"/>
    <property type="match status" value="1"/>
</dbReference>
<name>A0A0E3SDR5_9EURY</name>
<dbReference type="PROSITE" id="PS50213">
    <property type="entry name" value="FAS1"/>
    <property type="match status" value="1"/>
</dbReference>
<feature type="domain" description="FAS1" evidence="1">
    <location>
        <begin position="59"/>
        <end position="190"/>
    </location>
</feature>
<protein>
    <recommendedName>
        <fullName evidence="1">FAS1 domain-containing protein</fullName>
    </recommendedName>
</protein>
<sequence>MKLFGAVLIILMVISLVFASGCAQRAPENETRQIENESENLGEEVEGVPQEIENVVEKSDRNVMQALADRNFVTFVELLNVAGLEPLLAEEGIYTVFAPTDEAFDELPENEMTALENNTRELEKVLTYHIVAGKILMEKDLENMTSVRTLEGGELPITVTANGVQVGGANITEADIIASNGIIHQIDKVLIPPQ</sequence>
<dbReference type="RefSeq" id="WP_204245408.1">
    <property type="nucleotide sequence ID" value="NZ_BBCW01000059.1"/>
</dbReference>
<dbReference type="Gene3D" id="2.30.180.10">
    <property type="entry name" value="FAS1 domain"/>
    <property type="match status" value="1"/>
</dbReference>
<dbReference type="AlphaFoldDB" id="A0A0E3SDR5"/>
<dbReference type="Proteomes" id="UP000033101">
    <property type="component" value="Chromosome"/>
</dbReference>
<evidence type="ECO:0000313" key="3">
    <source>
        <dbReference type="Proteomes" id="UP000033101"/>
    </source>
</evidence>
<dbReference type="PATRIC" id="fig|1434110.4.peg.2251"/>
<dbReference type="InterPro" id="IPR050904">
    <property type="entry name" value="Adhesion/Biosynth-related"/>
</dbReference>
<dbReference type="STRING" id="1434110.MSHOH_1774"/>
<evidence type="ECO:0000259" key="1">
    <source>
        <dbReference type="PROSITE" id="PS50213"/>
    </source>
</evidence>
<keyword evidence="3" id="KW-1185">Reference proteome</keyword>
<proteinExistence type="predicted"/>
<dbReference type="PANTHER" id="PTHR10900:SF123">
    <property type="entry name" value="FAS1 DOMAIN-CONTAINING PROTEIN"/>
    <property type="match status" value="1"/>
</dbReference>
<dbReference type="HOGENOM" id="CLU_031281_5_1_2"/>
<accession>A0A0E3SDR5</accession>
<evidence type="ECO:0000313" key="2">
    <source>
        <dbReference type="EMBL" id="AKB78257.1"/>
    </source>
</evidence>
<dbReference type="InterPro" id="IPR000782">
    <property type="entry name" value="FAS1_domain"/>
</dbReference>